<name>A0A9D1HES4_9FIRM</name>
<dbReference type="CDD" id="cd04301">
    <property type="entry name" value="NAT_SF"/>
    <property type="match status" value="1"/>
</dbReference>
<accession>A0A9D1HES4</accession>
<dbReference type="PROSITE" id="PS51186">
    <property type="entry name" value="GNAT"/>
    <property type="match status" value="1"/>
</dbReference>
<proteinExistence type="predicted"/>
<dbReference type="Pfam" id="PF24553">
    <property type="entry name" value="Rv0428c_C"/>
    <property type="match status" value="1"/>
</dbReference>
<evidence type="ECO:0000313" key="3">
    <source>
        <dbReference type="Proteomes" id="UP000824164"/>
    </source>
</evidence>
<dbReference type="InterPro" id="IPR016181">
    <property type="entry name" value="Acyl_CoA_acyltransferase"/>
</dbReference>
<organism evidence="2 3">
    <name type="scientific">Candidatus Onthocola gallistercoris</name>
    <dbReference type="NCBI Taxonomy" id="2840876"/>
    <lineage>
        <taxon>Bacteria</taxon>
        <taxon>Bacillati</taxon>
        <taxon>Bacillota</taxon>
        <taxon>Bacilli</taxon>
        <taxon>Candidatus Onthocola</taxon>
    </lineage>
</organism>
<dbReference type="SUPFAM" id="SSF55729">
    <property type="entry name" value="Acyl-CoA N-acyltransferases (Nat)"/>
    <property type="match status" value="1"/>
</dbReference>
<gene>
    <name evidence="2" type="ORF">IAB63_01300</name>
</gene>
<dbReference type="GO" id="GO:0016747">
    <property type="term" value="F:acyltransferase activity, transferring groups other than amino-acyl groups"/>
    <property type="evidence" value="ECO:0007669"/>
    <property type="project" value="InterPro"/>
</dbReference>
<reference evidence="2" key="2">
    <citation type="journal article" date="2021" name="PeerJ">
        <title>Extensive microbial diversity within the chicken gut microbiome revealed by metagenomics and culture.</title>
        <authorList>
            <person name="Gilroy R."/>
            <person name="Ravi A."/>
            <person name="Getino M."/>
            <person name="Pursley I."/>
            <person name="Horton D.L."/>
            <person name="Alikhan N.F."/>
            <person name="Baker D."/>
            <person name="Gharbi K."/>
            <person name="Hall N."/>
            <person name="Watson M."/>
            <person name="Adriaenssens E.M."/>
            <person name="Foster-Nyarko E."/>
            <person name="Jarju S."/>
            <person name="Secka A."/>
            <person name="Antonio M."/>
            <person name="Oren A."/>
            <person name="Chaudhuri R.R."/>
            <person name="La Ragione R."/>
            <person name="Hildebrand F."/>
            <person name="Pallen M.J."/>
        </authorList>
    </citation>
    <scope>NUCLEOTIDE SEQUENCE</scope>
    <source>
        <strain evidence="2">CHK187-14744</strain>
    </source>
</reference>
<evidence type="ECO:0000259" key="1">
    <source>
        <dbReference type="PROSITE" id="PS51186"/>
    </source>
</evidence>
<dbReference type="InterPro" id="IPR056935">
    <property type="entry name" value="Rv0428c-like_C"/>
</dbReference>
<dbReference type="Proteomes" id="UP000824164">
    <property type="component" value="Unassembled WGS sequence"/>
</dbReference>
<reference evidence="2" key="1">
    <citation type="submission" date="2020-10" db="EMBL/GenBank/DDBJ databases">
        <authorList>
            <person name="Gilroy R."/>
        </authorList>
    </citation>
    <scope>NUCLEOTIDE SEQUENCE</scope>
    <source>
        <strain evidence="2">CHK187-14744</strain>
    </source>
</reference>
<comment type="caution">
    <text evidence="2">The sequence shown here is derived from an EMBL/GenBank/DDBJ whole genome shotgun (WGS) entry which is preliminary data.</text>
</comment>
<protein>
    <submittedName>
        <fullName evidence="2">GNAT family N-acetyltransferase</fullName>
    </submittedName>
</protein>
<dbReference type="InterPro" id="IPR000182">
    <property type="entry name" value="GNAT_dom"/>
</dbReference>
<dbReference type="EMBL" id="DVLT01000008">
    <property type="protein sequence ID" value="HIU01874.1"/>
    <property type="molecule type" value="Genomic_DNA"/>
</dbReference>
<dbReference type="AlphaFoldDB" id="A0A9D1HES4"/>
<feature type="domain" description="N-acetyltransferase" evidence="1">
    <location>
        <begin position="121"/>
        <end position="255"/>
    </location>
</feature>
<evidence type="ECO:0000313" key="2">
    <source>
        <dbReference type="EMBL" id="HIU01874.1"/>
    </source>
</evidence>
<sequence>MSKYLANEIEEIMLNAFPSVRQEIYDGWLLRFSGGYTYRANCICPLYPSEYPLEEKIAYCEERYRRLHLPVIYKMSHIIPGNLDMLLEKKGYPIVKYVDVLCRSLSDWNYTPPSSDPYRLTVSRQMDDEWLEGVNQLIHIPVPQMENIQKHIFRRIQSPYFCVHIKDGSRIIATGLGVLERGYIGLYAIHVDEAYRRQGLALRLCSEIIRQGQTMGATKAHLQVRHGNTGAFLLYDRLDMKKVYTHWFRMKTFDDSIPIFD</sequence>
<dbReference type="Gene3D" id="3.40.630.30">
    <property type="match status" value="1"/>
</dbReference>